<dbReference type="InterPro" id="IPR011708">
    <property type="entry name" value="DNA_pol3_alpha_NTPase_dom"/>
</dbReference>
<protein>
    <recommendedName>
        <fullName evidence="8">DNA polymerase IV</fullName>
        <shortName evidence="8">Pol IV</shortName>
        <ecNumber evidence="8">2.7.7.7</ecNumber>
    </recommendedName>
</protein>
<evidence type="ECO:0000256" key="5">
    <source>
        <dbReference type="ARBA" id="ARBA00022705"/>
    </source>
</evidence>
<feature type="active site" evidence="8">
    <location>
        <position position="111"/>
    </location>
</feature>
<evidence type="ECO:0000313" key="10">
    <source>
        <dbReference type="EMBL" id="EEF57584.1"/>
    </source>
</evidence>
<dbReference type="GO" id="GO:0006281">
    <property type="term" value="P:DNA repair"/>
    <property type="evidence" value="ECO:0007669"/>
    <property type="project" value="UniProtKB-UniRule"/>
</dbReference>
<dbReference type="InterPro" id="IPR001126">
    <property type="entry name" value="UmuC"/>
</dbReference>
<dbReference type="CDD" id="cd03586">
    <property type="entry name" value="PolY_Pol_IV_kappa"/>
    <property type="match status" value="1"/>
</dbReference>
<dbReference type="InterPro" id="IPR029460">
    <property type="entry name" value="DNAPol_HHH"/>
</dbReference>
<dbReference type="Pfam" id="PF00817">
    <property type="entry name" value="IMS"/>
    <property type="match status" value="1"/>
</dbReference>
<dbReference type="InterPro" id="IPR041931">
    <property type="entry name" value="DNA_pol3_alpha_thumb_dom"/>
</dbReference>
<dbReference type="GO" id="GO:0003684">
    <property type="term" value="F:damaged DNA binding"/>
    <property type="evidence" value="ECO:0007669"/>
    <property type="project" value="InterPro"/>
</dbReference>
<dbReference type="RefSeq" id="WP_007418388.1">
    <property type="nucleotide sequence ID" value="NZ_ABOX02000063.1"/>
</dbReference>
<dbReference type="SUPFAM" id="SSF56672">
    <property type="entry name" value="DNA/RNA polymerases"/>
    <property type="match status" value="1"/>
</dbReference>
<evidence type="ECO:0000256" key="6">
    <source>
        <dbReference type="ARBA" id="ARBA00022932"/>
    </source>
</evidence>
<name>B9XRF0_PEDPL</name>
<keyword evidence="8" id="KW-0238">DNA-binding</keyword>
<feature type="binding site" evidence="8">
    <location>
        <position position="17"/>
    </location>
    <ligand>
        <name>Mg(2+)</name>
        <dbReference type="ChEBI" id="CHEBI:18420"/>
    </ligand>
</feature>
<dbReference type="NCBIfam" id="TIGR00594">
    <property type="entry name" value="polc"/>
    <property type="match status" value="1"/>
</dbReference>
<keyword evidence="8" id="KW-0963">Cytoplasm</keyword>
<keyword evidence="8" id="KW-0234">DNA repair</keyword>
<dbReference type="InterPro" id="IPR016195">
    <property type="entry name" value="Pol/histidinol_Pase-like"/>
</dbReference>
<organism evidence="10 11">
    <name type="scientific">Pedosphaera parvula (strain Ellin514)</name>
    <dbReference type="NCBI Taxonomy" id="320771"/>
    <lineage>
        <taxon>Bacteria</taxon>
        <taxon>Pseudomonadati</taxon>
        <taxon>Verrucomicrobiota</taxon>
        <taxon>Pedosphaerae</taxon>
        <taxon>Pedosphaerales</taxon>
        <taxon>Pedosphaeraceae</taxon>
        <taxon>Pedosphaera</taxon>
    </lineage>
</organism>
<keyword evidence="11" id="KW-1185">Reference proteome</keyword>
<comment type="similarity">
    <text evidence="1 8">Belongs to the DNA polymerase type-Y family.</text>
</comment>
<dbReference type="InterPro" id="IPR017961">
    <property type="entry name" value="DNA_pol_Y-fam_little_finger"/>
</dbReference>
<keyword evidence="3 8" id="KW-0808">Transferase</keyword>
<feature type="binding site" evidence="8">
    <location>
        <position position="110"/>
    </location>
    <ligand>
        <name>Mg(2+)</name>
        <dbReference type="ChEBI" id="CHEBI:18420"/>
    </ligand>
</feature>
<evidence type="ECO:0000313" key="11">
    <source>
        <dbReference type="Proteomes" id="UP000003688"/>
    </source>
</evidence>
<dbReference type="GO" id="GO:0008408">
    <property type="term" value="F:3'-5' exonuclease activity"/>
    <property type="evidence" value="ECO:0007669"/>
    <property type="project" value="InterPro"/>
</dbReference>
<dbReference type="Gene3D" id="1.10.10.1600">
    <property type="entry name" value="Bacterial DNA polymerase III alpha subunit, thumb domain"/>
    <property type="match status" value="1"/>
</dbReference>
<dbReference type="Gene3D" id="3.20.20.140">
    <property type="entry name" value="Metal-dependent hydrolases"/>
    <property type="match status" value="2"/>
</dbReference>
<comment type="cofactor">
    <cofactor evidence="8">
        <name>Mg(2+)</name>
        <dbReference type="ChEBI" id="CHEBI:18420"/>
    </cofactor>
    <text evidence="8">Binds 2 magnesium ions per subunit.</text>
</comment>
<keyword evidence="4 8" id="KW-0548">Nucleotidyltransferase</keyword>
<reference evidence="10 11" key="1">
    <citation type="journal article" date="2011" name="J. Bacteriol.">
        <title>Genome sequence of 'Pedosphaera parvula' Ellin514, an aerobic Verrucomicrobial isolate from pasture soil.</title>
        <authorList>
            <person name="Kant R."/>
            <person name="van Passel M.W."/>
            <person name="Sangwan P."/>
            <person name="Palva A."/>
            <person name="Lucas S."/>
            <person name="Copeland A."/>
            <person name="Lapidus A."/>
            <person name="Glavina Del Rio T."/>
            <person name="Dalin E."/>
            <person name="Tice H."/>
            <person name="Bruce D."/>
            <person name="Goodwin L."/>
            <person name="Pitluck S."/>
            <person name="Chertkov O."/>
            <person name="Larimer F.W."/>
            <person name="Land M.L."/>
            <person name="Hauser L."/>
            <person name="Brettin T.S."/>
            <person name="Detter J.C."/>
            <person name="Han S."/>
            <person name="de Vos W.M."/>
            <person name="Janssen P.H."/>
            <person name="Smidt H."/>
        </authorList>
    </citation>
    <scope>NUCLEOTIDE SEQUENCE [LARGE SCALE GENOMIC DNA]</scope>
    <source>
        <strain evidence="10 11">Ellin514</strain>
    </source>
</reference>
<dbReference type="GO" id="GO:0006261">
    <property type="term" value="P:DNA-templated DNA replication"/>
    <property type="evidence" value="ECO:0007669"/>
    <property type="project" value="UniProtKB-UniRule"/>
</dbReference>
<dbReference type="PROSITE" id="PS50173">
    <property type="entry name" value="UMUC"/>
    <property type="match status" value="1"/>
</dbReference>
<evidence type="ECO:0000259" key="9">
    <source>
        <dbReference type="PROSITE" id="PS50173"/>
    </source>
</evidence>
<dbReference type="STRING" id="320771.Cflav_PD0675"/>
<dbReference type="InterPro" id="IPR003141">
    <property type="entry name" value="Pol/His_phosphatase_N"/>
</dbReference>
<keyword evidence="2 8" id="KW-0515">Mutator protein</keyword>
<dbReference type="GO" id="GO:0005737">
    <property type="term" value="C:cytoplasm"/>
    <property type="evidence" value="ECO:0007669"/>
    <property type="project" value="UniProtKB-SubCell"/>
</dbReference>
<dbReference type="GO" id="GO:0003887">
    <property type="term" value="F:DNA-directed DNA polymerase activity"/>
    <property type="evidence" value="ECO:0007669"/>
    <property type="project" value="UniProtKB-UniRule"/>
</dbReference>
<dbReference type="SUPFAM" id="SSF100879">
    <property type="entry name" value="Lesion bypass DNA polymerase (Y-family), little finger domain"/>
    <property type="match status" value="1"/>
</dbReference>
<dbReference type="SMART" id="SM00481">
    <property type="entry name" value="POLIIIAc"/>
    <property type="match status" value="1"/>
</dbReference>
<comment type="catalytic activity">
    <reaction evidence="7 8">
        <text>DNA(n) + a 2'-deoxyribonucleoside 5'-triphosphate = DNA(n+1) + diphosphate</text>
        <dbReference type="Rhea" id="RHEA:22508"/>
        <dbReference type="Rhea" id="RHEA-COMP:17339"/>
        <dbReference type="Rhea" id="RHEA-COMP:17340"/>
        <dbReference type="ChEBI" id="CHEBI:33019"/>
        <dbReference type="ChEBI" id="CHEBI:61560"/>
        <dbReference type="ChEBI" id="CHEBI:173112"/>
        <dbReference type="EC" id="2.7.7.7"/>
    </reaction>
</comment>
<dbReference type="EC" id="2.7.7.7" evidence="8"/>
<accession>B9XRF0</accession>
<keyword evidence="5 8" id="KW-0235">DNA replication</keyword>
<dbReference type="SUPFAM" id="SSF89550">
    <property type="entry name" value="PHP domain-like"/>
    <property type="match status" value="1"/>
</dbReference>
<comment type="subcellular location">
    <subcellularLocation>
        <location evidence="8">Cytoplasm</location>
    </subcellularLocation>
</comment>
<sequence length="1420" mass="160685">MRATEGEMRARAIVHLDADAFFASVEQAADARLRGKAMAVGGEKRGIIASASYEARKFGVYTPMPTVRARKLCPKLIIVPGDFEKYERFSRWMFSYAYDFTPEVEISSIDEGYFDLTGARKSPLEIAEIIRGAIRGALKITVSEGIACNKLVSQIASKLNKPAAFKQVPLGGEIPFLHPLPNKWLPGVGPTTATKLNAAGLIRIGHIAKTPLDLLQLLMGNMARSLKEFADGIDERPLIQESEPAKSYGHQETFGVDQTDEEFIEATLKRMADSLMAQVRADDKTIRTLTVKVRYNDMAEDQAGESLLEPTDLETDIYGRIRVLMKQAWRRRVSLRMVSLRLSNVYSGIFRAELALERSAEQHEAKRRLASAVDQLRQSRGKQVILRGHDFQLREASPDYKAVKSRVLASAPRRQVATRVKVKHYLPLNMHSYYSFLNSTLSVEGVVNLARRYELPAVALTDDGNLHGAAEFVLAAKKAGIKPVLGVRVKVGGIPALFYVENTKGYHNLCHLLSAPKELTARELEGRTEGLLAVSYNRLLAPFFPGRFYFAVNSREAMRDAPREWPCVAALACRYAVPGDRWKYDVVQSIRTLTLLKQEHPEKIMGGQLHFRSPMEMQRMFGEHPELLVNTNEIAERCSFEFPFGPPQFPAFATRDGLSSKALLRKLVMDGLEKRYKDRAEKHRKQVEEELSIIEEVGYEEYFLVMWDILQSCKKEGIEWITRGSAADSLVCYCLEISGVCPIRFELYFRRFLNKDRMALNKLPDIDVDFPHDRKDDVIDLIFKKYGEEKTAIVGGFSTYQARGAVADVAKVLGVSEFQIRRFTERIPHTAAIGLTEILKEHQECGDLPLEEDPYKSALEMAEFLDGFPRYAKMHPCGLVLSRQPMHELTPTFIANKGYPTTHYDMDAVEMIGLIKMDVLAQGGLAVMRDMDEGLRQRGIQFDLAALEPWEDKRVWEMISGGGARAVHHIESPAMVSLCRMCNVSEIDGLIAIVSVIRPGAANEQKKVKFTRRYQGMEPPSYPHPSLEACLKSTHGLVVYEEHILQICEAFAGLPPGRADVLRRALNKYKQETIEEIRQEFIASARARGHAEENIQEVWELASGFEGYAFCKAHSTAYGIEAYQSAWLKLNYPVEFMAAVLSNGKGFYDPLVYVLECHRLGLQLLPPCVSEPGPHFVPTEKFIRVPIRYIKGLTAKTNERILKEHQQRLFESLNDFYRRVGASGEEMELLLRVGAFDRFGKKRTEQFWECQFLKRAYGASMDLKQGWLLPPPGMEQLPEMQLEEPSRREQLQWEAELFGFPVSGHPLELHEEIAWETYCSVDKLGDHIGEEVILCGLIIEQRMHHQTTGELMKFLTLADWTGIIETELFARTYRSYGLATVRYPVLEVTATVEPYENGRGHSLRVHRAGKPRLKAVKTTV</sequence>
<dbReference type="Gene3D" id="3.30.70.270">
    <property type="match status" value="1"/>
</dbReference>
<evidence type="ECO:0000256" key="1">
    <source>
        <dbReference type="ARBA" id="ARBA00010945"/>
    </source>
</evidence>
<dbReference type="Pfam" id="PF17657">
    <property type="entry name" value="DNA_pol3_finger"/>
    <property type="match status" value="1"/>
</dbReference>
<dbReference type="InterPro" id="IPR004013">
    <property type="entry name" value="PHP_dom"/>
</dbReference>
<dbReference type="Gene3D" id="3.40.1170.60">
    <property type="match status" value="1"/>
</dbReference>
<dbReference type="Pfam" id="PF14579">
    <property type="entry name" value="HHH_6"/>
    <property type="match status" value="1"/>
</dbReference>
<feature type="site" description="Substrate discrimination" evidence="8">
    <location>
        <position position="22"/>
    </location>
</feature>
<evidence type="ECO:0000256" key="4">
    <source>
        <dbReference type="ARBA" id="ARBA00022695"/>
    </source>
</evidence>
<dbReference type="Gene3D" id="1.10.150.20">
    <property type="entry name" value="5' to 3' exonuclease, C-terminal subdomain"/>
    <property type="match status" value="1"/>
</dbReference>
<keyword evidence="6 8" id="KW-0239">DNA-directed DNA polymerase</keyword>
<dbReference type="InterPro" id="IPR022880">
    <property type="entry name" value="DNApol_IV"/>
</dbReference>
<evidence type="ECO:0000256" key="3">
    <source>
        <dbReference type="ARBA" id="ARBA00022679"/>
    </source>
</evidence>
<keyword evidence="8" id="KW-0227">DNA damage</keyword>
<dbReference type="Gene3D" id="3.30.1490.100">
    <property type="entry name" value="DNA polymerase, Y-family, little finger domain"/>
    <property type="match status" value="1"/>
</dbReference>
<proteinExistence type="inferred from homology"/>
<feature type="domain" description="UmuC" evidence="9">
    <location>
        <begin position="13"/>
        <end position="189"/>
    </location>
</feature>
<dbReference type="PANTHER" id="PTHR32294">
    <property type="entry name" value="DNA POLYMERASE III SUBUNIT ALPHA"/>
    <property type="match status" value="1"/>
</dbReference>
<dbReference type="InterPro" id="IPR036775">
    <property type="entry name" value="DNA_pol_Y-fam_lit_finger_sf"/>
</dbReference>
<comment type="caution">
    <text evidence="10">The sequence shown here is derived from an EMBL/GenBank/DDBJ whole genome shotgun (WGS) entry which is preliminary data.</text>
</comment>
<dbReference type="Pfam" id="PF11799">
    <property type="entry name" value="IMS_C"/>
    <property type="match status" value="1"/>
</dbReference>
<dbReference type="GO" id="GO:0000287">
    <property type="term" value="F:magnesium ion binding"/>
    <property type="evidence" value="ECO:0007669"/>
    <property type="project" value="UniProtKB-UniRule"/>
</dbReference>
<dbReference type="EMBL" id="ABOX02000063">
    <property type="protein sequence ID" value="EEF57584.1"/>
    <property type="molecule type" value="Genomic_DNA"/>
</dbReference>
<comment type="function">
    <text evidence="8">Poorly processive, error-prone DNA polymerase involved in untargeted mutagenesis. Copies undamaged DNA at stalled replication forks, which arise in vivo from mismatched or misaligned primer ends. These misaligned primers can be extended by PolIV. Exhibits no 3'-5' exonuclease (proofreading) activity. May be involved in translesional synthesis, in conjunction with the beta clamp from PolIII.</text>
</comment>
<comment type="subunit">
    <text evidence="8">Monomer.</text>
</comment>
<dbReference type="InterPro" id="IPR043502">
    <property type="entry name" value="DNA/RNA_pol_sf"/>
</dbReference>
<evidence type="ECO:0000256" key="2">
    <source>
        <dbReference type="ARBA" id="ARBA00022457"/>
    </source>
</evidence>
<dbReference type="Proteomes" id="UP000003688">
    <property type="component" value="Unassembled WGS sequence"/>
</dbReference>
<gene>
    <name evidence="8" type="primary">dinB</name>
    <name evidence="10" type="ORF">Cflav_PD0675</name>
</gene>
<dbReference type="Gene3D" id="1.10.150.870">
    <property type="match status" value="1"/>
</dbReference>
<dbReference type="Pfam" id="PF02811">
    <property type="entry name" value="PHP"/>
    <property type="match status" value="1"/>
</dbReference>
<dbReference type="HAMAP" id="MF_01113">
    <property type="entry name" value="DNApol_IV"/>
    <property type="match status" value="1"/>
</dbReference>
<evidence type="ECO:0000256" key="7">
    <source>
        <dbReference type="ARBA" id="ARBA00049244"/>
    </source>
</evidence>
<dbReference type="InterPro" id="IPR040982">
    <property type="entry name" value="DNA_pol3_finger"/>
</dbReference>
<keyword evidence="8" id="KW-0479">Metal-binding</keyword>
<dbReference type="InterPro" id="IPR004805">
    <property type="entry name" value="DnaE2/DnaE/PolC"/>
</dbReference>
<keyword evidence="8" id="KW-0460">Magnesium</keyword>
<dbReference type="Pfam" id="PF07733">
    <property type="entry name" value="DNA_pol3_alpha"/>
    <property type="match status" value="1"/>
</dbReference>
<dbReference type="InterPro" id="IPR043128">
    <property type="entry name" value="Rev_trsase/Diguanyl_cyclase"/>
</dbReference>
<evidence type="ECO:0000256" key="8">
    <source>
        <dbReference type="HAMAP-Rule" id="MF_01113"/>
    </source>
</evidence>